<sequence length="45" mass="5564">MMWRWTLRRRGCRAKQREVEAEVFVNDRSRLCEEVEQKIEKPQDA</sequence>
<keyword evidence="2" id="KW-1185">Reference proteome</keyword>
<dbReference type="Proteomes" id="UP000265520">
    <property type="component" value="Unassembled WGS sequence"/>
</dbReference>
<dbReference type="AlphaFoldDB" id="A0A392QX20"/>
<feature type="non-terminal residue" evidence="1">
    <location>
        <position position="45"/>
    </location>
</feature>
<proteinExistence type="predicted"/>
<accession>A0A392QX20</accession>
<dbReference type="EMBL" id="LXQA010163408">
    <property type="protein sequence ID" value="MCI28076.1"/>
    <property type="molecule type" value="Genomic_DNA"/>
</dbReference>
<evidence type="ECO:0000313" key="1">
    <source>
        <dbReference type="EMBL" id="MCI28076.1"/>
    </source>
</evidence>
<protein>
    <submittedName>
        <fullName evidence="1">Uncharacterized protein</fullName>
    </submittedName>
</protein>
<comment type="caution">
    <text evidence="1">The sequence shown here is derived from an EMBL/GenBank/DDBJ whole genome shotgun (WGS) entry which is preliminary data.</text>
</comment>
<name>A0A392QX20_9FABA</name>
<reference evidence="1 2" key="1">
    <citation type="journal article" date="2018" name="Front. Plant Sci.">
        <title>Red Clover (Trifolium pratense) and Zigzag Clover (T. medium) - A Picture of Genomic Similarities and Differences.</title>
        <authorList>
            <person name="Dluhosova J."/>
            <person name="Istvanek J."/>
            <person name="Nedelnik J."/>
            <person name="Repkova J."/>
        </authorList>
    </citation>
    <scope>NUCLEOTIDE SEQUENCE [LARGE SCALE GENOMIC DNA]</scope>
    <source>
        <strain evidence="2">cv. 10/8</strain>
        <tissue evidence="1">Leaf</tissue>
    </source>
</reference>
<evidence type="ECO:0000313" key="2">
    <source>
        <dbReference type="Proteomes" id="UP000265520"/>
    </source>
</evidence>
<organism evidence="1 2">
    <name type="scientific">Trifolium medium</name>
    <dbReference type="NCBI Taxonomy" id="97028"/>
    <lineage>
        <taxon>Eukaryota</taxon>
        <taxon>Viridiplantae</taxon>
        <taxon>Streptophyta</taxon>
        <taxon>Embryophyta</taxon>
        <taxon>Tracheophyta</taxon>
        <taxon>Spermatophyta</taxon>
        <taxon>Magnoliopsida</taxon>
        <taxon>eudicotyledons</taxon>
        <taxon>Gunneridae</taxon>
        <taxon>Pentapetalae</taxon>
        <taxon>rosids</taxon>
        <taxon>fabids</taxon>
        <taxon>Fabales</taxon>
        <taxon>Fabaceae</taxon>
        <taxon>Papilionoideae</taxon>
        <taxon>50 kb inversion clade</taxon>
        <taxon>NPAAA clade</taxon>
        <taxon>Hologalegina</taxon>
        <taxon>IRL clade</taxon>
        <taxon>Trifolieae</taxon>
        <taxon>Trifolium</taxon>
    </lineage>
</organism>